<keyword evidence="3" id="KW-0479">Metal-binding</keyword>
<comment type="caution">
    <text evidence="8">The sequence shown here is derived from an EMBL/GenBank/DDBJ whole genome shotgun (WGS) entry which is preliminary data.</text>
</comment>
<accession>A0ABR0DQB8</accession>
<evidence type="ECO:0000256" key="2">
    <source>
        <dbReference type="ARBA" id="ARBA00006911"/>
    </source>
</evidence>
<dbReference type="Pfam" id="PF05142">
    <property type="entry name" value="DUF702"/>
    <property type="match status" value="1"/>
</dbReference>
<evidence type="ECO:0000256" key="7">
    <source>
        <dbReference type="ARBA" id="ARBA00023242"/>
    </source>
</evidence>
<gene>
    <name evidence="8" type="ORF">RD792_002163</name>
</gene>
<evidence type="ECO:0000256" key="3">
    <source>
        <dbReference type="ARBA" id="ARBA00022723"/>
    </source>
</evidence>
<dbReference type="NCBIfam" id="TIGR01624">
    <property type="entry name" value="LRP1_Cterm"/>
    <property type="match status" value="1"/>
</dbReference>
<keyword evidence="4" id="KW-0862">Zinc</keyword>
<evidence type="ECO:0000313" key="9">
    <source>
        <dbReference type="Proteomes" id="UP001291926"/>
    </source>
</evidence>
<keyword evidence="6" id="KW-0010">Activator</keyword>
<keyword evidence="5" id="KW-0238">DNA-binding</keyword>
<protein>
    <submittedName>
        <fullName evidence="8">Uncharacterized protein</fullName>
    </submittedName>
</protein>
<organism evidence="8 9">
    <name type="scientific">Penstemon davidsonii</name>
    <dbReference type="NCBI Taxonomy" id="160366"/>
    <lineage>
        <taxon>Eukaryota</taxon>
        <taxon>Viridiplantae</taxon>
        <taxon>Streptophyta</taxon>
        <taxon>Embryophyta</taxon>
        <taxon>Tracheophyta</taxon>
        <taxon>Spermatophyta</taxon>
        <taxon>Magnoliopsida</taxon>
        <taxon>eudicotyledons</taxon>
        <taxon>Gunneridae</taxon>
        <taxon>Pentapetalae</taxon>
        <taxon>asterids</taxon>
        <taxon>lamiids</taxon>
        <taxon>Lamiales</taxon>
        <taxon>Plantaginaceae</taxon>
        <taxon>Cheloneae</taxon>
        <taxon>Penstemon</taxon>
    </lineage>
</organism>
<dbReference type="InterPro" id="IPR007818">
    <property type="entry name" value="SHI"/>
</dbReference>
<evidence type="ECO:0000313" key="8">
    <source>
        <dbReference type="EMBL" id="KAK4491417.1"/>
    </source>
</evidence>
<evidence type="ECO:0000256" key="4">
    <source>
        <dbReference type="ARBA" id="ARBA00022833"/>
    </source>
</evidence>
<reference evidence="8 9" key="1">
    <citation type="journal article" date="2023" name="bioRxiv">
        <title>Genome report: Whole genome sequence and annotation of Penstemon davidsonii.</title>
        <authorList>
            <person name="Ostevik K.L."/>
            <person name="Alabady M."/>
            <person name="Zhang M."/>
            <person name="Rausher M.D."/>
        </authorList>
    </citation>
    <scope>NUCLEOTIDE SEQUENCE [LARGE SCALE GENOMIC DNA]</scope>
    <source>
        <strain evidence="8">DNT005</strain>
        <tissue evidence="8">Whole leaf</tissue>
    </source>
</reference>
<dbReference type="EMBL" id="JAYDYQ010001087">
    <property type="protein sequence ID" value="KAK4491417.1"/>
    <property type="molecule type" value="Genomic_DNA"/>
</dbReference>
<keyword evidence="9" id="KW-1185">Reference proteome</keyword>
<comment type="subcellular location">
    <subcellularLocation>
        <location evidence="1">Nucleus</location>
    </subcellularLocation>
</comment>
<evidence type="ECO:0000256" key="6">
    <source>
        <dbReference type="ARBA" id="ARBA00023159"/>
    </source>
</evidence>
<dbReference type="NCBIfam" id="TIGR01623">
    <property type="entry name" value="put_zinc_LRP1"/>
    <property type="match status" value="1"/>
</dbReference>
<proteinExistence type="inferred from homology"/>
<comment type="similarity">
    <text evidence="2">Belongs to the SHI protein family.</text>
</comment>
<dbReference type="PANTHER" id="PTHR31604">
    <property type="entry name" value="PROTEIN LATERAL ROOT PRIMORDIUM 1"/>
    <property type="match status" value="1"/>
</dbReference>
<dbReference type="InterPro" id="IPR006511">
    <property type="entry name" value="SHI_C"/>
</dbReference>
<name>A0ABR0DQB8_9LAMI</name>
<sequence>MMRREEIERGIINSSIINNNNSISISSSTRCSSIRCEDCGNQAKKDCQHLRCRTCCKSRGFQCQTHIRSTWIPVARRRPRHLTMHQQHQISAHQHQGMNPKRYRENPPAALGLEEEEGNFPGEVSFPAVFRCVRVSSMDNVVDQYAYQTSVSIGGHIFTGILYDQGQPEGTVNYVTGESSSAAANQHHPNFVTGTVVSSSFPAAAPFCAFASTTNSSPFFQYPKS</sequence>
<evidence type="ECO:0000256" key="5">
    <source>
        <dbReference type="ARBA" id="ARBA00023125"/>
    </source>
</evidence>
<dbReference type="PANTHER" id="PTHR31604:SF54">
    <property type="entry name" value="PROTEIN SHI RELATED SEQUENCE 1"/>
    <property type="match status" value="1"/>
</dbReference>
<dbReference type="Proteomes" id="UP001291926">
    <property type="component" value="Unassembled WGS sequence"/>
</dbReference>
<evidence type="ECO:0000256" key="1">
    <source>
        <dbReference type="ARBA" id="ARBA00004123"/>
    </source>
</evidence>
<keyword evidence="7" id="KW-0539">Nucleus</keyword>
<dbReference type="InterPro" id="IPR006510">
    <property type="entry name" value="Znf_LRP1"/>
</dbReference>